<organism evidence="1">
    <name type="scientific">viral metagenome</name>
    <dbReference type="NCBI Taxonomy" id="1070528"/>
    <lineage>
        <taxon>unclassified sequences</taxon>
        <taxon>metagenomes</taxon>
        <taxon>organismal metagenomes</taxon>
    </lineage>
</organism>
<evidence type="ECO:0000313" key="3">
    <source>
        <dbReference type="EMBL" id="QJH97810.1"/>
    </source>
</evidence>
<evidence type="ECO:0000313" key="1">
    <source>
        <dbReference type="EMBL" id="QJA54265.1"/>
    </source>
</evidence>
<evidence type="ECO:0000313" key="4">
    <source>
        <dbReference type="EMBL" id="QJI05035.1"/>
    </source>
</evidence>
<dbReference type="EMBL" id="MT144703">
    <property type="protein sequence ID" value="QJH97810.1"/>
    <property type="molecule type" value="Genomic_DNA"/>
</dbReference>
<dbReference type="EMBL" id="MT141578">
    <property type="protein sequence ID" value="QJA67978.1"/>
    <property type="molecule type" value="Genomic_DNA"/>
</dbReference>
<dbReference type="EMBL" id="MT144491">
    <property type="protein sequence ID" value="QJA54265.1"/>
    <property type="molecule type" value="Genomic_DNA"/>
</dbReference>
<gene>
    <name evidence="4" type="ORF">MM415A00131_0053</name>
    <name evidence="2" type="ORF">MM415B00138_0028</name>
    <name evidence="1" type="ORF">TM448A04570_0006</name>
    <name evidence="3" type="ORF">TM448B01094_0005</name>
</gene>
<reference evidence="1" key="1">
    <citation type="submission" date="2020-03" db="EMBL/GenBank/DDBJ databases">
        <title>The deep terrestrial virosphere.</title>
        <authorList>
            <person name="Holmfeldt K."/>
            <person name="Nilsson E."/>
            <person name="Simone D."/>
            <person name="Lopez-Fernandez M."/>
            <person name="Wu X."/>
            <person name="de Brujin I."/>
            <person name="Lundin D."/>
            <person name="Andersson A."/>
            <person name="Bertilsson S."/>
            <person name="Dopson M."/>
        </authorList>
    </citation>
    <scope>NUCLEOTIDE SEQUENCE</scope>
    <source>
        <strain evidence="4">MM415A00131</strain>
        <strain evidence="2">MM415B00138</strain>
        <strain evidence="1">TM448A04570</strain>
        <strain evidence="3">TM448B01094</strain>
    </source>
</reference>
<name>A0A6H2A420_9ZZZZ</name>
<sequence>MTTKDKLIFALSEYQYFNRIKNDLDAYLYALGEWALSPEDLTKPRKEDYGVFP</sequence>
<proteinExistence type="predicted"/>
<accession>A0A6H2A420</accession>
<dbReference type="EMBL" id="MT145193">
    <property type="protein sequence ID" value="QJI05035.1"/>
    <property type="molecule type" value="Genomic_DNA"/>
</dbReference>
<protein>
    <submittedName>
        <fullName evidence="1">Uncharacterized protein</fullName>
    </submittedName>
</protein>
<evidence type="ECO:0000313" key="2">
    <source>
        <dbReference type="EMBL" id="QJA67978.1"/>
    </source>
</evidence>
<dbReference type="AlphaFoldDB" id="A0A6H2A420"/>